<reference evidence="1" key="2">
    <citation type="submission" date="2017-10" db="EMBL/GenBank/DDBJ databases">
        <title>Ladona fulva Genome sequencing and assembly.</title>
        <authorList>
            <person name="Murali S."/>
            <person name="Richards S."/>
            <person name="Bandaranaike D."/>
            <person name="Bellair M."/>
            <person name="Blankenburg K."/>
            <person name="Chao H."/>
            <person name="Dinh H."/>
            <person name="Doddapaneni H."/>
            <person name="Dugan-Rocha S."/>
            <person name="Elkadiri S."/>
            <person name="Gnanaolivu R."/>
            <person name="Hernandez B."/>
            <person name="Skinner E."/>
            <person name="Javaid M."/>
            <person name="Lee S."/>
            <person name="Li M."/>
            <person name="Ming W."/>
            <person name="Munidasa M."/>
            <person name="Muniz J."/>
            <person name="Nguyen L."/>
            <person name="Hughes D."/>
            <person name="Osuji N."/>
            <person name="Pu L.-L."/>
            <person name="Puazo M."/>
            <person name="Qu C."/>
            <person name="Quiroz J."/>
            <person name="Raj R."/>
            <person name="Weissenberger G."/>
            <person name="Xin Y."/>
            <person name="Zou X."/>
            <person name="Han Y."/>
            <person name="Worley K."/>
            <person name="Muzny D."/>
            <person name="Gibbs R."/>
        </authorList>
    </citation>
    <scope>NUCLEOTIDE SEQUENCE</scope>
    <source>
        <strain evidence="1">Sampled in the wild</strain>
    </source>
</reference>
<protein>
    <submittedName>
        <fullName evidence="1">Uncharacterized protein</fullName>
    </submittedName>
</protein>
<dbReference type="OrthoDB" id="6816312at2759"/>
<comment type="caution">
    <text evidence="1">The sequence shown here is derived from an EMBL/GenBank/DDBJ whole genome shotgun (WGS) entry which is preliminary data.</text>
</comment>
<gene>
    <name evidence="1" type="ORF">J437_LFUL012431</name>
</gene>
<reference evidence="1" key="1">
    <citation type="submission" date="2013-04" db="EMBL/GenBank/DDBJ databases">
        <authorList>
            <person name="Qu J."/>
            <person name="Murali S.C."/>
            <person name="Bandaranaike D."/>
            <person name="Bellair M."/>
            <person name="Blankenburg K."/>
            <person name="Chao H."/>
            <person name="Dinh H."/>
            <person name="Doddapaneni H."/>
            <person name="Downs B."/>
            <person name="Dugan-Rocha S."/>
            <person name="Elkadiri S."/>
            <person name="Gnanaolivu R.D."/>
            <person name="Hernandez B."/>
            <person name="Javaid M."/>
            <person name="Jayaseelan J.C."/>
            <person name="Lee S."/>
            <person name="Li M."/>
            <person name="Ming W."/>
            <person name="Munidasa M."/>
            <person name="Muniz J."/>
            <person name="Nguyen L."/>
            <person name="Ongeri F."/>
            <person name="Osuji N."/>
            <person name="Pu L.-L."/>
            <person name="Puazo M."/>
            <person name="Qu C."/>
            <person name="Quiroz J."/>
            <person name="Raj R."/>
            <person name="Weissenberger G."/>
            <person name="Xin Y."/>
            <person name="Zou X."/>
            <person name="Han Y."/>
            <person name="Richards S."/>
            <person name="Worley K."/>
            <person name="Muzny D."/>
            <person name="Gibbs R."/>
        </authorList>
    </citation>
    <scope>NUCLEOTIDE SEQUENCE</scope>
    <source>
        <strain evidence="1">Sampled in the wild</strain>
    </source>
</reference>
<keyword evidence="2" id="KW-1185">Reference proteome</keyword>
<accession>A0A8K0P4B3</accession>
<name>A0A8K0P4B3_LADFU</name>
<sequence>MIGVEATEKIFVLFKKHYEKYINISQKYEEARNIAYYLEEKYHEVKHFVADVVMLEKILRRVEVGVRHLFARMHFSPLCLLAEKAFAREGMFAEHGYRIHPSPVR</sequence>
<organism evidence="1 2">
    <name type="scientific">Ladona fulva</name>
    <name type="common">Scarce chaser dragonfly</name>
    <name type="synonym">Libellula fulva</name>
    <dbReference type="NCBI Taxonomy" id="123851"/>
    <lineage>
        <taxon>Eukaryota</taxon>
        <taxon>Metazoa</taxon>
        <taxon>Ecdysozoa</taxon>
        <taxon>Arthropoda</taxon>
        <taxon>Hexapoda</taxon>
        <taxon>Insecta</taxon>
        <taxon>Pterygota</taxon>
        <taxon>Palaeoptera</taxon>
        <taxon>Odonata</taxon>
        <taxon>Epiprocta</taxon>
        <taxon>Anisoptera</taxon>
        <taxon>Libelluloidea</taxon>
        <taxon>Libellulidae</taxon>
        <taxon>Ladona</taxon>
    </lineage>
</organism>
<evidence type="ECO:0000313" key="1">
    <source>
        <dbReference type="EMBL" id="KAG8233226.1"/>
    </source>
</evidence>
<dbReference type="Proteomes" id="UP000792457">
    <property type="component" value="Unassembled WGS sequence"/>
</dbReference>
<dbReference type="AlphaFoldDB" id="A0A8K0P4B3"/>
<proteinExistence type="predicted"/>
<dbReference type="EMBL" id="KZ308696">
    <property type="protein sequence ID" value="KAG8233226.1"/>
    <property type="molecule type" value="Genomic_DNA"/>
</dbReference>
<evidence type="ECO:0000313" key="2">
    <source>
        <dbReference type="Proteomes" id="UP000792457"/>
    </source>
</evidence>